<dbReference type="CDD" id="cd02440">
    <property type="entry name" value="AdoMet_MTases"/>
    <property type="match status" value="1"/>
</dbReference>
<gene>
    <name evidence="2" type="ORF">SAMN04488559_10865</name>
</gene>
<dbReference type="Proteomes" id="UP000198948">
    <property type="component" value="Unassembled WGS sequence"/>
</dbReference>
<protein>
    <submittedName>
        <fullName evidence="2">tRNA1(Val) A37 N6-methylase TrmN6</fullName>
    </submittedName>
</protein>
<evidence type="ECO:0000313" key="3">
    <source>
        <dbReference type="Proteomes" id="UP000198948"/>
    </source>
</evidence>
<dbReference type="GO" id="GO:0032259">
    <property type="term" value="P:methylation"/>
    <property type="evidence" value="ECO:0007669"/>
    <property type="project" value="UniProtKB-KW"/>
</dbReference>
<dbReference type="Pfam" id="PF05175">
    <property type="entry name" value="MTS"/>
    <property type="match status" value="1"/>
</dbReference>
<proteinExistence type="predicted"/>
<dbReference type="PANTHER" id="PTHR47739:SF1">
    <property type="entry name" value="TRNA1(VAL) (ADENINE(37)-N6)-METHYLTRANSFERASE"/>
    <property type="match status" value="1"/>
</dbReference>
<keyword evidence="3" id="KW-1185">Reference proteome</keyword>
<dbReference type="PANTHER" id="PTHR47739">
    <property type="entry name" value="TRNA1(VAL) (ADENINE(37)-N6)-METHYLTRANSFERASE"/>
    <property type="match status" value="1"/>
</dbReference>
<organism evidence="2 3">
    <name type="scientific">Isobaculum melis</name>
    <dbReference type="NCBI Taxonomy" id="142588"/>
    <lineage>
        <taxon>Bacteria</taxon>
        <taxon>Bacillati</taxon>
        <taxon>Bacillota</taxon>
        <taxon>Bacilli</taxon>
        <taxon>Lactobacillales</taxon>
        <taxon>Carnobacteriaceae</taxon>
        <taxon>Isobaculum</taxon>
    </lineage>
</organism>
<evidence type="ECO:0000259" key="1">
    <source>
        <dbReference type="Pfam" id="PF05175"/>
    </source>
</evidence>
<dbReference type="EMBL" id="FOHA01000008">
    <property type="protein sequence ID" value="SER86698.1"/>
    <property type="molecule type" value="Genomic_DNA"/>
</dbReference>
<dbReference type="InterPro" id="IPR029063">
    <property type="entry name" value="SAM-dependent_MTases_sf"/>
</dbReference>
<dbReference type="Gene3D" id="3.40.50.150">
    <property type="entry name" value="Vaccinia Virus protein VP39"/>
    <property type="match status" value="1"/>
</dbReference>
<dbReference type="AlphaFoldDB" id="A0A1H9SP98"/>
<keyword evidence="2" id="KW-0808">Transferase</keyword>
<sequence>MVEIYQDERLDQLIAEKLQIIQSSSVFSFSLDAVLLANFAQIPTRAKTIVDLCTGNGVIPLFLSPKTRGKIIGVELQERLADMAQRSVKLNHLEDKITIIQDDLKQAPTLIGKDKVDIVTCNPPYFTSRPTSQKNPNEHLAIARHEIHTNLEEVIRTTSELLKMNGKAYFVHRPERLVDILTTMASYRLAPKKIRLVYPKMGKDANILLIEGIKDGKQGLKIQAPLYVFDENDDYLPEVRAMLYGKEE</sequence>
<dbReference type="SUPFAM" id="SSF53335">
    <property type="entry name" value="S-adenosyl-L-methionine-dependent methyltransferases"/>
    <property type="match status" value="1"/>
</dbReference>
<keyword evidence="2" id="KW-0489">Methyltransferase</keyword>
<dbReference type="InterPro" id="IPR050210">
    <property type="entry name" value="tRNA_Adenine-N(6)_MTase"/>
</dbReference>
<name>A0A1H9SP98_9LACT</name>
<evidence type="ECO:0000313" key="2">
    <source>
        <dbReference type="EMBL" id="SER86698.1"/>
    </source>
</evidence>
<dbReference type="GO" id="GO:0008168">
    <property type="term" value="F:methyltransferase activity"/>
    <property type="evidence" value="ECO:0007669"/>
    <property type="project" value="UniProtKB-KW"/>
</dbReference>
<feature type="domain" description="Methyltransferase small" evidence="1">
    <location>
        <begin position="19"/>
        <end position="144"/>
    </location>
</feature>
<dbReference type="RefSeq" id="WP_425431597.1">
    <property type="nucleotide sequence ID" value="NZ_FOHA01000008.1"/>
</dbReference>
<dbReference type="InterPro" id="IPR007848">
    <property type="entry name" value="Small_mtfrase_dom"/>
</dbReference>
<accession>A0A1H9SP98</accession>
<reference evidence="2 3" key="1">
    <citation type="submission" date="2016-10" db="EMBL/GenBank/DDBJ databases">
        <authorList>
            <person name="de Groot N.N."/>
        </authorList>
    </citation>
    <scope>NUCLEOTIDE SEQUENCE [LARGE SCALE GENOMIC DNA]</scope>
    <source>
        <strain evidence="2 3">DSM 13760</strain>
    </source>
</reference>
<dbReference type="STRING" id="142588.SAMN04488559_10865"/>